<dbReference type="GO" id="GO:0006508">
    <property type="term" value="P:proteolysis"/>
    <property type="evidence" value="ECO:0007669"/>
    <property type="project" value="UniProtKB-KW"/>
</dbReference>
<keyword evidence="1 5" id="KW-0677">Repeat</keyword>
<proteinExistence type="inferred from homology"/>
<dbReference type="Proteomes" id="UP000292958">
    <property type="component" value="Unassembled WGS sequence"/>
</dbReference>
<keyword evidence="4 6" id="KW-0143">Chaperone</keyword>
<dbReference type="Gene3D" id="1.10.8.60">
    <property type="match status" value="2"/>
</dbReference>
<keyword evidence="9" id="KW-0378">Hydrolase</keyword>
<dbReference type="InterPro" id="IPR041546">
    <property type="entry name" value="ClpA/ClpB_AAA_lid"/>
</dbReference>
<dbReference type="Pfam" id="PF00004">
    <property type="entry name" value="AAA"/>
    <property type="match status" value="1"/>
</dbReference>
<dbReference type="EMBL" id="SHKW01000001">
    <property type="protein sequence ID" value="RZU39462.1"/>
    <property type="molecule type" value="Genomic_DNA"/>
</dbReference>
<evidence type="ECO:0000256" key="5">
    <source>
        <dbReference type="PROSITE-ProRule" id="PRU01251"/>
    </source>
</evidence>
<comment type="caution">
    <text evidence="9">The sequence shown here is derived from an EMBL/GenBank/DDBJ whole genome shotgun (WGS) entry which is preliminary data.</text>
</comment>
<dbReference type="SMART" id="SM00382">
    <property type="entry name" value="AAA"/>
    <property type="match status" value="2"/>
</dbReference>
<dbReference type="SUPFAM" id="SSF81923">
    <property type="entry name" value="Double Clp-N motif"/>
    <property type="match status" value="1"/>
</dbReference>
<keyword evidence="9" id="KW-0645">Protease</keyword>
<evidence type="ECO:0000313" key="10">
    <source>
        <dbReference type="Proteomes" id="UP000292958"/>
    </source>
</evidence>
<dbReference type="FunFam" id="3.40.50.300:FF:000010">
    <property type="entry name" value="Chaperone clpB 1, putative"/>
    <property type="match status" value="1"/>
</dbReference>
<keyword evidence="10" id="KW-1185">Reference proteome</keyword>
<sequence>MCSLGGQVDAGNGSGNGAIDGSQGRRWGAGFEGENMFERYTEKARRVIFFARYEASQFGSPYIETEHLLLGLLREDKALTNRFLRSHASVESIRKQIEQHTTIREKVSTSVDLPLSNECKRVLAYAAEEAERLSHKHIGTEHLLLGLLREEKCFAAEILTERGLRLPAIREELQRTTQEKTPSSQSSKSQRGEQSMLAEFSRDLTQSAMDQQLDPLVGRDSEVDRVIQILCRRTKNNPVLIGEPGVGKTAIVEGLAQKIADGEVPSFLADKRVLALDLSLIVAGTKYRGQFEERLKTIMKELMENQNSIVFIDELHTLVGAGSAEGSLDAANILKPALSRGEIQCIGATTPGEYRKSIEKDRSLERRFQAVKVPPPNEEDAVKIIMGIKDKYEKFHAVSYTDDAITFSVSHSSRYIPDRFLPDKAIDLIDEAGARVKLRQTSLPEELTEVQKRIKFIVHRMENAIANHEFEKARFYSDEERKERENLRALRDKYHLDDSSAGIVTREDIEDVVSRWTGVPVTSLKEEETQRLLRVEEELHKRVISQEKAISALARAIRRSRAGLKNPARPIGSFLFLGPTGVGKTEMARTLAQFLFGSEKALIRFDMSEFMEKHSVSKLIGSPPGYVGYEEGGQLTERVKRNPYCVVLLDEIEKAHPDVFNLLLQVFEDGQLTDGLGNTVDYKNCIIIMTSNIGAKHLQKRQGLGFQSEKEDMVLDKMEELVKGEVKRTFNPEFLNRLDEIIIFTSLNDQDLMQILELLVQQLNVNLVHKAITISVTDEAKKWIIEKTASDRTYGARPLRRALQKYVEDPLSEALIAGGIAQRPAFLEVYMENNQLFYRPIANDGEEKVGGFALSAV</sequence>
<accession>A0A4Q7YNX8</accession>
<dbReference type="InterPro" id="IPR050130">
    <property type="entry name" value="ClpA_ClpB"/>
</dbReference>
<feature type="compositionally biased region" description="Polar residues" evidence="7">
    <location>
        <begin position="179"/>
        <end position="193"/>
    </location>
</feature>
<dbReference type="InterPro" id="IPR028299">
    <property type="entry name" value="ClpA/B_CS2"/>
</dbReference>
<evidence type="ECO:0000259" key="8">
    <source>
        <dbReference type="PROSITE" id="PS51903"/>
    </source>
</evidence>
<dbReference type="Pfam" id="PF17871">
    <property type="entry name" value="AAA_lid_9"/>
    <property type="match status" value="1"/>
</dbReference>
<dbReference type="GO" id="GO:0034605">
    <property type="term" value="P:cellular response to heat"/>
    <property type="evidence" value="ECO:0007669"/>
    <property type="project" value="TreeGrafter"/>
</dbReference>
<evidence type="ECO:0000256" key="6">
    <source>
        <dbReference type="RuleBase" id="RU004432"/>
    </source>
</evidence>
<dbReference type="Gene3D" id="3.40.50.300">
    <property type="entry name" value="P-loop containing nucleotide triphosphate hydrolases"/>
    <property type="match status" value="2"/>
</dbReference>
<dbReference type="Pfam" id="PF07724">
    <property type="entry name" value="AAA_2"/>
    <property type="match status" value="1"/>
</dbReference>
<dbReference type="AlphaFoldDB" id="A0A4Q7YNX8"/>
<dbReference type="PROSITE" id="PS00871">
    <property type="entry name" value="CLPAB_2"/>
    <property type="match status" value="1"/>
</dbReference>
<dbReference type="CDD" id="cd19499">
    <property type="entry name" value="RecA-like_ClpB_Hsp104-like"/>
    <property type="match status" value="1"/>
</dbReference>
<dbReference type="Gene3D" id="1.10.1780.10">
    <property type="entry name" value="Clp, N-terminal domain"/>
    <property type="match status" value="1"/>
</dbReference>
<evidence type="ECO:0000313" key="9">
    <source>
        <dbReference type="EMBL" id="RZU39462.1"/>
    </source>
</evidence>
<organism evidence="9 10">
    <name type="scientific">Edaphobacter modestus</name>
    <dbReference type="NCBI Taxonomy" id="388466"/>
    <lineage>
        <taxon>Bacteria</taxon>
        <taxon>Pseudomonadati</taxon>
        <taxon>Acidobacteriota</taxon>
        <taxon>Terriglobia</taxon>
        <taxon>Terriglobales</taxon>
        <taxon>Acidobacteriaceae</taxon>
        <taxon>Edaphobacter</taxon>
    </lineage>
</organism>
<dbReference type="InterPro" id="IPR004176">
    <property type="entry name" value="Clp_R_N"/>
</dbReference>
<keyword evidence="2 6" id="KW-0547">Nucleotide-binding</keyword>
<dbReference type="FunFam" id="3.40.50.300:FF:000025">
    <property type="entry name" value="ATP-dependent Clp protease subunit"/>
    <property type="match status" value="1"/>
</dbReference>
<dbReference type="GO" id="GO:0008233">
    <property type="term" value="F:peptidase activity"/>
    <property type="evidence" value="ECO:0007669"/>
    <property type="project" value="UniProtKB-KW"/>
</dbReference>
<dbReference type="InterPro" id="IPR003593">
    <property type="entry name" value="AAA+_ATPase"/>
</dbReference>
<dbReference type="PANTHER" id="PTHR11638">
    <property type="entry name" value="ATP-DEPENDENT CLP PROTEASE"/>
    <property type="match status" value="1"/>
</dbReference>
<dbReference type="InterPro" id="IPR001270">
    <property type="entry name" value="ClpA/B"/>
</dbReference>
<keyword evidence="3 6" id="KW-0067">ATP-binding</keyword>
<dbReference type="GO" id="GO:0005737">
    <property type="term" value="C:cytoplasm"/>
    <property type="evidence" value="ECO:0007669"/>
    <property type="project" value="TreeGrafter"/>
</dbReference>
<evidence type="ECO:0000256" key="1">
    <source>
        <dbReference type="ARBA" id="ARBA00022737"/>
    </source>
</evidence>
<protein>
    <submittedName>
        <fullName evidence="9">ATP-dependent Clp protease ATP-binding subunit ClpC</fullName>
    </submittedName>
</protein>
<dbReference type="PROSITE" id="PS00870">
    <property type="entry name" value="CLPAB_1"/>
    <property type="match status" value="1"/>
</dbReference>
<dbReference type="CDD" id="cd00009">
    <property type="entry name" value="AAA"/>
    <property type="match status" value="1"/>
</dbReference>
<dbReference type="Gene3D" id="4.10.860.10">
    <property type="entry name" value="UVR domain"/>
    <property type="match status" value="1"/>
</dbReference>
<comment type="similarity">
    <text evidence="6">Belongs to the ClpA/ClpB family.</text>
</comment>
<gene>
    <name evidence="9" type="ORF">BDD14_0847</name>
</gene>
<reference evidence="9 10" key="1">
    <citation type="submission" date="2019-02" db="EMBL/GenBank/DDBJ databases">
        <title>Genomic Encyclopedia of Archaeal and Bacterial Type Strains, Phase II (KMG-II): from individual species to whole genera.</title>
        <authorList>
            <person name="Goeker M."/>
        </authorList>
    </citation>
    <scope>NUCLEOTIDE SEQUENCE [LARGE SCALE GENOMIC DNA]</scope>
    <source>
        <strain evidence="9 10">DSM 18101</strain>
    </source>
</reference>
<evidence type="ECO:0000256" key="7">
    <source>
        <dbReference type="SAM" id="MobiDB-lite"/>
    </source>
</evidence>
<dbReference type="PANTHER" id="PTHR11638:SF18">
    <property type="entry name" value="HEAT SHOCK PROTEIN 104"/>
    <property type="match status" value="1"/>
</dbReference>
<evidence type="ECO:0000256" key="4">
    <source>
        <dbReference type="ARBA" id="ARBA00023186"/>
    </source>
</evidence>
<dbReference type="InterPro" id="IPR019489">
    <property type="entry name" value="Clp_ATPase_C"/>
</dbReference>
<dbReference type="PROSITE" id="PS51903">
    <property type="entry name" value="CLP_R"/>
    <property type="match status" value="1"/>
</dbReference>
<dbReference type="InterPro" id="IPR003959">
    <property type="entry name" value="ATPase_AAA_core"/>
</dbReference>
<feature type="domain" description="Clp R" evidence="8">
    <location>
        <begin position="37"/>
        <end position="179"/>
    </location>
</feature>
<dbReference type="InterPro" id="IPR027417">
    <property type="entry name" value="P-loop_NTPase"/>
</dbReference>
<dbReference type="GO" id="GO:0005524">
    <property type="term" value="F:ATP binding"/>
    <property type="evidence" value="ECO:0007669"/>
    <property type="project" value="UniProtKB-KW"/>
</dbReference>
<dbReference type="SUPFAM" id="SSF52540">
    <property type="entry name" value="P-loop containing nucleoside triphosphate hydrolases"/>
    <property type="match status" value="2"/>
</dbReference>
<dbReference type="PRINTS" id="PR00300">
    <property type="entry name" value="CLPPROTEASEA"/>
</dbReference>
<evidence type="ECO:0000256" key="3">
    <source>
        <dbReference type="ARBA" id="ARBA00022840"/>
    </source>
</evidence>
<feature type="region of interest" description="Disordered" evidence="7">
    <location>
        <begin position="174"/>
        <end position="196"/>
    </location>
</feature>
<dbReference type="Pfam" id="PF10431">
    <property type="entry name" value="ClpB_D2-small"/>
    <property type="match status" value="1"/>
</dbReference>
<dbReference type="InterPro" id="IPR036628">
    <property type="entry name" value="Clp_N_dom_sf"/>
</dbReference>
<dbReference type="InterPro" id="IPR018368">
    <property type="entry name" value="ClpA/B_CS1"/>
</dbReference>
<dbReference type="GO" id="GO:0016887">
    <property type="term" value="F:ATP hydrolysis activity"/>
    <property type="evidence" value="ECO:0007669"/>
    <property type="project" value="InterPro"/>
</dbReference>
<name>A0A4Q7YNX8_9BACT</name>
<evidence type="ECO:0000256" key="2">
    <source>
        <dbReference type="ARBA" id="ARBA00022741"/>
    </source>
</evidence>
<dbReference type="SMART" id="SM01086">
    <property type="entry name" value="ClpB_D2-small"/>
    <property type="match status" value="1"/>
</dbReference>
<dbReference type="Pfam" id="PF02861">
    <property type="entry name" value="Clp_N"/>
    <property type="match status" value="1"/>
</dbReference>